<evidence type="ECO:0000256" key="9">
    <source>
        <dbReference type="HAMAP-Rule" id="MF_00920"/>
    </source>
</evidence>
<dbReference type="FunFam" id="3.40.50.300:FF:000053">
    <property type="entry name" value="Signal recognition particle receptor FtsY"/>
    <property type="match status" value="1"/>
</dbReference>
<evidence type="ECO:0000256" key="3">
    <source>
        <dbReference type="ARBA" id="ARBA00022741"/>
    </source>
</evidence>
<dbReference type="PANTHER" id="PTHR43134">
    <property type="entry name" value="SIGNAL RECOGNITION PARTICLE RECEPTOR SUBUNIT ALPHA"/>
    <property type="match status" value="1"/>
</dbReference>
<sequence length="391" mass="44496">MALKNFFKFGKKKKKEEEIEETKETEKNEKIKKNIENKENKENKEEKIKKGNEISEKNKKLKNEKKSEENENKEEKEEKIEKTKKKPKLKPLKDRLATPKKGFFSKLKEMFLGKTIDDELYEELEELLIQSDIGMDMTMEIVADLEKQVAKKRLKASQDVYEELKELLKDKLVYNTEENTKLDIQDGKLNIILVVGVNGVGKTTSIGKIAKKLKDEGKKVIIGAGDTFRAAAIEQIEEWGKRTGVEVVKQSHGSDPAAVIFDTVKTAKNRNFDVAILDTAGRLHNKRDLMKELEKINKIIKEQSGNDKFETLLVIDSTTGQNGLEQAKIFNEIVDLTGIILTKFDGTAKGGIIFPITNELKKPIKFIGVGEGIEDLRKFDSKEFVEAIFSD</sequence>
<dbReference type="EC" id="3.6.5.4" evidence="9"/>
<evidence type="ECO:0000256" key="7">
    <source>
        <dbReference type="ARBA" id="ARBA00023170"/>
    </source>
</evidence>
<feature type="domain" description="SRP54-type proteins GTP-binding" evidence="11">
    <location>
        <begin position="363"/>
        <end position="376"/>
    </location>
</feature>
<dbReference type="PROSITE" id="PS00300">
    <property type="entry name" value="SRP54"/>
    <property type="match status" value="1"/>
</dbReference>
<dbReference type="GO" id="GO:0005525">
    <property type="term" value="F:GTP binding"/>
    <property type="evidence" value="ECO:0007669"/>
    <property type="project" value="UniProtKB-UniRule"/>
</dbReference>
<feature type="binding site" evidence="9">
    <location>
        <begin position="196"/>
        <end position="203"/>
    </location>
    <ligand>
        <name>GTP</name>
        <dbReference type="ChEBI" id="CHEBI:37565"/>
    </ligand>
</feature>
<feature type="compositionally biased region" description="Basic and acidic residues" evidence="10">
    <location>
        <begin position="22"/>
        <end position="58"/>
    </location>
</feature>
<keyword evidence="7 9" id="KW-0675">Receptor</keyword>
<dbReference type="HAMAP" id="MF_00920">
    <property type="entry name" value="FtsY"/>
    <property type="match status" value="1"/>
</dbReference>
<keyword evidence="2 9" id="KW-0963">Cytoplasm</keyword>
<comment type="subcellular location">
    <subcellularLocation>
        <location evidence="9">Cell membrane</location>
        <topology evidence="9">Peripheral membrane protein</topology>
        <orientation evidence="9">Cytoplasmic side</orientation>
    </subcellularLocation>
    <subcellularLocation>
        <location evidence="9">Cytoplasm</location>
    </subcellularLocation>
</comment>
<dbReference type="GO" id="GO:0005737">
    <property type="term" value="C:cytoplasm"/>
    <property type="evidence" value="ECO:0007669"/>
    <property type="project" value="UniProtKB-SubCell"/>
</dbReference>
<dbReference type="InterPro" id="IPR027417">
    <property type="entry name" value="P-loop_NTPase"/>
</dbReference>
<keyword evidence="4 9" id="KW-0378">Hydrolase</keyword>
<comment type="catalytic activity">
    <reaction evidence="8 9">
        <text>GTP + H2O = GDP + phosphate + H(+)</text>
        <dbReference type="Rhea" id="RHEA:19669"/>
        <dbReference type="ChEBI" id="CHEBI:15377"/>
        <dbReference type="ChEBI" id="CHEBI:15378"/>
        <dbReference type="ChEBI" id="CHEBI:37565"/>
        <dbReference type="ChEBI" id="CHEBI:43474"/>
        <dbReference type="ChEBI" id="CHEBI:58189"/>
        <dbReference type="EC" id="3.6.5.4"/>
    </reaction>
</comment>
<feature type="binding site" evidence="9">
    <location>
        <begin position="342"/>
        <end position="345"/>
    </location>
    <ligand>
        <name>GTP</name>
        <dbReference type="ChEBI" id="CHEBI:37565"/>
    </ligand>
</feature>
<comment type="function">
    <text evidence="9">Involved in targeting and insertion of nascent membrane proteins into the cytoplasmic membrane. Acts as a receptor for the complex formed by the signal recognition particle (SRP) and the ribosome-nascent chain (RNC).</text>
</comment>
<dbReference type="RefSeq" id="WP_369710980.1">
    <property type="nucleotide sequence ID" value="NZ_CP165644.1"/>
</dbReference>
<evidence type="ECO:0000256" key="8">
    <source>
        <dbReference type="ARBA" id="ARBA00048027"/>
    </source>
</evidence>
<accession>A0AB39VF79</accession>
<dbReference type="GO" id="GO:0005886">
    <property type="term" value="C:plasma membrane"/>
    <property type="evidence" value="ECO:0007669"/>
    <property type="project" value="UniProtKB-SubCell"/>
</dbReference>
<dbReference type="AlphaFoldDB" id="A0AB39VF79"/>
<dbReference type="Gene3D" id="3.40.50.300">
    <property type="entry name" value="P-loop containing nucleotide triphosphate hydrolases"/>
    <property type="match status" value="1"/>
</dbReference>
<keyword evidence="5 9" id="KW-0342">GTP-binding</keyword>
<feature type="binding site" evidence="9">
    <location>
        <begin position="278"/>
        <end position="282"/>
    </location>
    <ligand>
        <name>GTP</name>
        <dbReference type="ChEBI" id="CHEBI:37565"/>
    </ligand>
</feature>
<dbReference type="InterPro" id="IPR013822">
    <property type="entry name" value="Signal_recog_particl_SRP54_hlx"/>
</dbReference>
<feature type="compositionally biased region" description="Basic and acidic residues" evidence="10">
    <location>
        <begin position="64"/>
        <end position="81"/>
    </location>
</feature>
<dbReference type="GO" id="GO:0006614">
    <property type="term" value="P:SRP-dependent cotranslational protein targeting to membrane"/>
    <property type="evidence" value="ECO:0007669"/>
    <property type="project" value="InterPro"/>
</dbReference>
<evidence type="ECO:0000256" key="6">
    <source>
        <dbReference type="ARBA" id="ARBA00023136"/>
    </source>
</evidence>
<evidence type="ECO:0000313" key="12">
    <source>
        <dbReference type="EMBL" id="XDU66679.1"/>
    </source>
</evidence>
<dbReference type="Gene3D" id="1.20.120.140">
    <property type="entry name" value="Signal recognition particle SRP54, nucleotide-binding domain"/>
    <property type="match status" value="1"/>
</dbReference>
<dbReference type="InterPro" id="IPR036225">
    <property type="entry name" value="SRP/SRP_N"/>
</dbReference>
<dbReference type="SMART" id="SM00963">
    <property type="entry name" value="SRP54_N"/>
    <property type="match status" value="1"/>
</dbReference>
<evidence type="ECO:0000256" key="4">
    <source>
        <dbReference type="ARBA" id="ARBA00022801"/>
    </source>
</evidence>
<evidence type="ECO:0000256" key="1">
    <source>
        <dbReference type="ARBA" id="ARBA00022475"/>
    </source>
</evidence>
<dbReference type="NCBIfam" id="TIGR00064">
    <property type="entry name" value="ftsY"/>
    <property type="match status" value="1"/>
</dbReference>
<dbReference type="InterPro" id="IPR042101">
    <property type="entry name" value="SRP54_N_sf"/>
</dbReference>
<dbReference type="EMBL" id="CP165644">
    <property type="protein sequence ID" value="XDU66679.1"/>
    <property type="molecule type" value="Genomic_DNA"/>
</dbReference>
<protein>
    <recommendedName>
        <fullName evidence="9">Signal recognition particle receptor FtsY</fullName>
        <shortName evidence="9">SRP receptor</shortName>
        <ecNumber evidence="9">3.6.5.4</ecNumber>
    </recommendedName>
</protein>
<comment type="subunit">
    <text evidence="9">Part of the signal recognition particle protein translocation system, which is composed of SRP and FtsY.</text>
</comment>
<dbReference type="GO" id="GO:0003924">
    <property type="term" value="F:GTPase activity"/>
    <property type="evidence" value="ECO:0007669"/>
    <property type="project" value="UniProtKB-UniRule"/>
</dbReference>
<keyword evidence="6 9" id="KW-0472">Membrane</keyword>
<dbReference type="CDD" id="cd17874">
    <property type="entry name" value="FtsY"/>
    <property type="match status" value="1"/>
</dbReference>
<feature type="region of interest" description="Disordered" evidence="10">
    <location>
        <begin position="1"/>
        <end position="92"/>
    </location>
</feature>
<dbReference type="PANTHER" id="PTHR43134:SF1">
    <property type="entry name" value="SIGNAL RECOGNITION PARTICLE RECEPTOR SUBUNIT ALPHA"/>
    <property type="match status" value="1"/>
</dbReference>
<keyword evidence="1 9" id="KW-1003">Cell membrane</keyword>
<dbReference type="KEGG" id="lrug:AB8B22_09855"/>
<dbReference type="InterPro" id="IPR003593">
    <property type="entry name" value="AAA+_ATPase"/>
</dbReference>
<dbReference type="SMART" id="SM00962">
    <property type="entry name" value="SRP54"/>
    <property type="match status" value="1"/>
</dbReference>
<dbReference type="SUPFAM" id="SSF52540">
    <property type="entry name" value="P-loop containing nucleoside triphosphate hydrolases"/>
    <property type="match status" value="1"/>
</dbReference>
<evidence type="ECO:0000256" key="10">
    <source>
        <dbReference type="SAM" id="MobiDB-lite"/>
    </source>
</evidence>
<comment type="similarity">
    <text evidence="9">Belongs to the GTP-binding SRP family. FtsY subfamily.</text>
</comment>
<dbReference type="InterPro" id="IPR004390">
    <property type="entry name" value="SR_rcpt_FtsY"/>
</dbReference>
<dbReference type="FunFam" id="1.20.120.140:FF:000002">
    <property type="entry name" value="Signal recognition particle receptor FtsY"/>
    <property type="match status" value="1"/>
</dbReference>
<dbReference type="SUPFAM" id="SSF47364">
    <property type="entry name" value="Domain of the SRP/SRP receptor G-proteins"/>
    <property type="match status" value="1"/>
</dbReference>
<name>A0AB39VF79_9FUSO</name>
<dbReference type="GO" id="GO:0005047">
    <property type="term" value="F:signal recognition particle binding"/>
    <property type="evidence" value="ECO:0007669"/>
    <property type="project" value="TreeGrafter"/>
</dbReference>
<evidence type="ECO:0000259" key="11">
    <source>
        <dbReference type="PROSITE" id="PS00300"/>
    </source>
</evidence>
<dbReference type="SMART" id="SM00382">
    <property type="entry name" value="AAA"/>
    <property type="match status" value="1"/>
</dbReference>
<dbReference type="Pfam" id="PF02881">
    <property type="entry name" value="SRP54_N"/>
    <property type="match status" value="1"/>
</dbReference>
<keyword evidence="3 9" id="KW-0547">Nucleotide-binding</keyword>
<reference evidence="12" key="1">
    <citation type="submission" date="2024-07" db="EMBL/GenBank/DDBJ databases">
        <authorList>
            <person name="Li X.-J."/>
            <person name="Wang X."/>
        </authorList>
    </citation>
    <scope>NUCLEOTIDE SEQUENCE</scope>
    <source>
        <strain evidence="12">HSP-334</strain>
    </source>
</reference>
<evidence type="ECO:0000256" key="2">
    <source>
        <dbReference type="ARBA" id="ARBA00022490"/>
    </source>
</evidence>
<dbReference type="Pfam" id="PF00448">
    <property type="entry name" value="SRP54"/>
    <property type="match status" value="1"/>
</dbReference>
<gene>
    <name evidence="9 12" type="primary">ftsY</name>
    <name evidence="12" type="ORF">AB8B22_09855</name>
</gene>
<evidence type="ECO:0000256" key="5">
    <source>
        <dbReference type="ARBA" id="ARBA00023134"/>
    </source>
</evidence>
<proteinExistence type="inferred from homology"/>
<organism evidence="12">
    <name type="scientific">Leptotrichia rugosa</name>
    <dbReference type="NCBI Taxonomy" id="3239302"/>
    <lineage>
        <taxon>Bacteria</taxon>
        <taxon>Fusobacteriati</taxon>
        <taxon>Fusobacteriota</taxon>
        <taxon>Fusobacteriia</taxon>
        <taxon>Fusobacteriales</taxon>
        <taxon>Leptotrichiaceae</taxon>
        <taxon>Leptotrichia</taxon>
    </lineage>
</organism>
<dbReference type="InterPro" id="IPR000897">
    <property type="entry name" value="SRP54_GTPase_dom"/>
</dbReference>